<dbReference type="GeneID" id="11447732"/>
<reference evidence="2 3" key="1">
    <citation type="journal article" date="2011" name="Appl. Environ. Microbiol.">
        <title>High Frequency of a Novel Filamentous Phage, VCY{Phi}, within an Environmental Vibrio cholerae Population.</title>
        <authorList>
            <person name="Xue H."/>
            <person name="Xu Y."/>
            <person name="Boucher Y."/>
            <person name="Polz M.F."/>
        </authorList>
    </citation>
    <scope>NUCLEOTIDE SEQUENCE [LARGE SCALE GENOMIC DNA]</scope>
</reference>
<proteinExistence type="predicted"/>
<dbReference type="KEGG" id="vg:11447732"/>
<keyword evidence="1" id="KW-0812">Transmembrane</keyword>
<feature type="transmembrane region" description="Helical" evidence="1">
    <location>
        <begin position="451"/>
        <end position="471"/>
    </location>
</feature>
<name>G8IRU9_9VIRU</name>
<accession>G8IRU9</accession>
<dbReference type="Proteomes" id="UP000005883">
    <property type="component" value="Segment"/>
</dbReference>
<dbReference type="RefSeq" id="YP_004934228.1">
    <property type="nucleotide sequence ID" value="NC_016162.1"/>
</dbReference>
<organism evidence="2 3">
    <name type="scientific">Vibrio phage VCY</name>
    <dbReference type="NCBI Taxonomy" id="1105327"/>
    <lineage>
        <taxon>Viruses</taxon>
        <taxon>Monodnaviria</taxon>
        <taxon>Loebvirae</taxon>
        <taxon>Hofneiviricota</taxon>
        <taxon>Faserviricetes</taxon>
        <taxon>Tubulavirales</taxon>
        <taxon>Inoviridae</taxon>
        <taxon>Vicialiavirus</taxon>
        <taxon>Vicialiavirus VCY</taxon>
    </lineage>
</organism>
<dbReference type="OrthoDB" id="30980at10239"/>
<evidence type="ECO:0000256" key="1">
    <source>
        <dbReference type="SAM" id="Phobius"/>
    </source>
</evidence>
<protein>
    <submittedName>
        <fullName evidence="2">Minor capsid protein</fullName>
    </submittedName>
</protein>
<keyword evidence="1" id="KW-0472">Membrane</keyword>
<evidence type="ECO:0000313" key="3">
    <source>
        <dbReference type="Proteomes" id="UP000005883"/>
    </source>
</evidence>
<keyword evidence="3" id="KW-1185">Reference proteome</keyword>
<dbReference type="EMBL" id="JN848801">
    <property type="protein sequence ID" value="AER41421.1"/>
    <property type="molecule type" value="Genomic_DNA"/>
</dbReference>
<sequence>MLRSITNTFLALLLFITLFLSLFPFNANAEIECQIGISSGSVNWSGELFGDKPYTCVRTCRYNLATVSLCFVNNATCHGEFISTGQNCFLENGQIDPSDGLRFGGNTVIADPSADPNKPWDPNEPSTMPNKVQNVLNQMPRDTSSGVDQAKALKSVAHIEGMGVIALDELVKKNSEILDVTKGFSSQISSMTSAINSMSNWSQHIEANTLISSQQSQLTTNTLANILNKLNESGGGSGGGSGLPDSQFNSFMTSMSTTRSMISSNANNIVSAVRDVREAVRPVEFGINAVNEKLQLVNENLAGLSEGLFYTMEDNTNKIVSAINANGGGSGGGDTDLSGLQSGIDSIKTGIDNLNGLLGGNGLDKPSVGSGVDFAQLPLYGDDALTSLNTQITDLQKEYSDKIKEFKKLFSFDISKLEGGQYKDHSLNFQFANGSANSFTSGVFPALVDNAGLISSVILFLAVFAGIRTIMGERE</sequence>
<keyword evidence="1" id="KW-1133">Transmembrane helix</keyword>
<evidence type="ECO:0000313" key="2">
    <source>
        <dbReference type="EMBL" id="AER41421.1"/>
    </source>
</evidence>